<sequence>MQIVPQPYQPQQLAPDNGQRVQENQLALIANHIENPDIPLNERMGLVGRAVFFGARIIEGLRYNNLVLTERVNQLQTENEGLLRRVELMEDVARVEILRQEFFQSEAESGAYGGWMGMTLGLGAAAGFGFTTLPAVALTTLTGVISGAVVTKKFEEFSKKTMFKHFEENYKRSNPNASEREAFEYAKIEYNNKMLRRAIQGNLEQDYQAADY</sequence>
<accession>A0A0U5ESZ0</accession>
<keyword evidence="3" id="KW-1185">Reference proteome</keyword>
<dbReference type="InParanoid" id="A0A0U5ESZ0"/>
<reference evidence="3" key="1">
    <citation type="submission" date="2015-09" db="EMBL/GenBank/DDBJ databases">
        <authorList>
            <person name="Bertelli C."/>
        </authorList>
    </citation>
    <scope>NUCLEOTIDE SEQUENCE [LARGE SCALE GENOMIC DNA]</scope>
    <source>
        <strain evidence="3">KNic</strain>
    </source>
</reference>
<dbReference type="AlphaFoldDB" id="A0A0U5ESZ0"/>
<evidence type="ECO:0000313" key="2">
    <source>
        <dbReference type="EMBL" id="CUI17313.1"/>
    </source>
</evidence>
<evidence type="ECO:0000313" key="3">
    <source>
        <dbReference type="Proteomes" id="UP000069902"/>
    </source>
</evidence>
<proteinExistence type="predicted"/>
<gene>
    <name evidence="2" type="ORF">PNK_1704</name>
</gene>
<organism evidence="2 3">
    <name type="scientific">Candidatus Protochlamydia naegleriophila</name>
    <dbReference type="NCBI Taxonomy" id="389348"/>
    <lineage>
        <taxon>Bacteria</taxon>
        <taxon>Pseudomonadati</taxon>
        <taxon>Chlamydiota</taxon>
        <taxon>Chlamydiia</taxon>
        <taxon>Parachlamydiales</taxon>
        <taxon>Parachlamydiaceae</taxon>
        <taxon>Candidatus Protochlamydia</taxon>
    </lineage>
</organism>
<name>A0A0U5ESZ0_9BACT</name>
<protein>
    <submittedName>
        <fullName evidence="2">Uncharacterized protein</fullName>
    </submittedName>
</protein>
<feature type="coiled-coil region" evidence="1">
    <location>
        <begin position="65"/>
        <end position="92"/>
    </location>
</feature>
<keyword evidence="1" id="KW-0175">Coiled coil</keyword>
<dbReference type="KEGG" id="pnl:PNK_1704"/>
<evidence type="ECO:0000256" key="1">
    <source>
        <dbReference type="SAM" id="Coils"/>
    </source>
</evidence>
<dbReference type="Proteomes" id="UP000069902">
    <property type="component" value="Chromosome cPNK"/>
</dbReference>
<dbReference type="PATRIC" id="fig|389348.3.peg.1917"/>
<dbReference type="RefSeq" id="WP_032124116.1">
    <property type="nucleotide sequence ID" value="NZ_LN879502.1"/>
</dbReference>
<dbReference type="EMBL" id="LN879502">
    <property type="protein sequence ID" value="CUI17313.1"/>
    <property type="molecule type" value="Genomic_DNA"/>
</dbReference>